<evidence type="ECO:0000256" key="3">
    <source>
        <dbReference type="ARBA" id="ARBA00022989"/>
    </source>
</evidence>
<feature type="region of interest" description="Disordered" evidence="6">
    <location>
        <begin position="342"/>
        <end position="362"/>
    </location>
</feature>
<dbReference type="PANTHER" id="PTHR12680">
    <property type="entry name" value="PUTATIVE HOMEODOMAIN TRANSCRIPTION FACTOR PHTF"/>
    <property type="match status" value="1"/>
</dbReference>
<evidence type="ECO:0000256" key="6">
    <source>
        <dbReference type="SAM" id="MobiDB-lite"/>
    </source>
</evidence>
<feature type="region of interest" description="Disordered" evidence="6">
    <location>
        <begin position="624"/>
        <end position="697"/>
    </location>
</feature>
<feature type="domain" description="PHTF1/2 N-terminal" evidence="8">
    <location>
        <begin position="3"/>
        <end position="159"/>
    </location>
</feature>
<keyword evidence="2 7" id="KW-0812">Transmembrane</keyword>
<evidence type="ECO:0000259" key="8">
    <source>
        <dbReference type="Pfam" id="PF12129"/>
    </source>
</evidence>
<keyword evidence="5" id="KW-0325">Glycoprotein</keyword>
<reference evidence="9" key="1">
    <citation type="journal article" date="2019" name="bioRxiv">
        <title>The Genome of the Zebra Mussel, Dreissena polymorpha: A Resource for Invasive Species Research.</title>
        <authorList>
            <person name="McCartney M.A."/>
            <person name="Auch B."/>
            <person name="Kono T."/>
            <person name="Mallez S."/>
            <person name="Zhang Y."/>
            <person name="Obille A."/>
            <person name="Becker A."/>
            <person name="Abrahante J.E."/>
            <person name="Garbe J."/>
            <person name="Badalamenti J.P."/>
            <person name="Herman A."/>
            <person name="Mangelson H."/>
            <person name="Liachko I."/>
            <person name="Sullivan S."/>
            <person name="Sone E.D."/>
            <person name="Koren S."/>
            <person name="Silverstein K.A.T."/>
            <person name="Beckman K.B."/>
            <person name="Gohl D.M."/>
        </authorList>
    </citation>
    <scope>NUCLEOTIDE SEQUENCE</scope>
    <source>
        <strain evidence="9">Duluth1</strain>
        <tissue evidence="9">Whole animal</tissue>
    </source>
</reference>
<comment type="caution">
    <text evidence="9">The sequence shown here is derived from an EMBL/GenBank/DDBJ whole genome shotgun (WGS) entry which is preliminary data.</text>
</comment>
<comment type="subcellular location">
    <subcellularLocation>
        <location evidence="1">Membrane</location>
        <topology evidence="1">Multi-pass membrane protein</topology>
    </subcellularLocation>
</comment>
<feature type="transmembrane region" description="Helical" evidence="7">
    <location>
        <begin position="782"/>
        <end position="803"/>
    </location>
</feature>
<accession>A0A9D3Z648</accession>
<dbReference type="GO" id="GO:0005783">
    <property type="term" value="C:endoplasmic reticulum"/>
    <property type="evidence" value="ECO:0007669"/>
    <property type="project" value="InterPro"/>
</dbReference>
<dbReference type="AlphaFoldDB" id="A0A9D3Z648"/>
<evidence type="ECO:0000313" key="9">
    <source>
        <dbReference type="EMBL" id="KAH3711411.1"/>
    </source>
</evidence>
<dbReference type="InterPro" id="IPR039775">
    <property type="entry name" value="PHTF1/2"/>
</dbReference>
<feature type="transmembrane region" description="Helical" evidence="7">
    <location>
        <begin position="143"/>
        <end position="161"/>
    </location>
</feature>
<feature type="compositionally biased region" description="Low complexity" evidence="6">
    <location>
        <begin position="680"/>
        <end position="689"/>
    </location>
</feature>
<dbReference type="EMBL" id="JAIWYP010000014">
    <property type="protein sequence ID" value="KAH3711411.1"/>
    <property type="molecule type" value="Genomic_DNA"/>
</dbReference>
<evidence type="ECO:0000256" key="7">
    <source>
        <dbReference type="SAM" id="Phobius"/>
    </source>
</evidence>
<sequence length="1069" mass="121259">MEKVQSSVAWYQQKIGSYDRQLWEQSVEQKVLKVGGQNNIKHAPRRVVKPKTELIDVDLVRGSTFSKAKPQVPWTYITLKTFSRVIFFPLHYRWWVQQTSWLFMSSLMVLYSMQIVSFIVFFFNVSEQLMQDEQSLSEVVVPFILMVLLGLIHSQTILTHLRPPVRDNKRDLWRRKRSMSQNCVGTADNVGMPVATETASMDIPGLSQSRSSMKGHKGSRPLRERTKEQTIRYNQIRAMNQRIIIRENAQDSESAYHTFEASDSIPERTSSREPDSYGAGRVDEIRRKEDNSSSESKLDISPRVKINGCETFCKTRESNESDFPQESNSDDEKPGLVVHLEQISKRSSQSISSDDDDNEDKYNKTSALNVSVQSVDSQTLENNKELNAKAVFEGVSVSSLKNVSVQSSYMQTLENDKQMNAKAEVEGVSVSPFENPTPLEGRSTEISQTVPVVVVKESDPSPVGTSTPFKLCNGASGQSSQIGAVDTTSTQKVCRIRDSHTHQDVNRSALSNMMLDGAPNMMKSHTHIASTVHFTKDLVSLREFTPKSSRESTPTHTPSDILLQKKHSLKMREKLDTDTESEVERTERSKIKFVNLRRRKGSESQCTEVKSSILRNRWHPGSLSLLETKSTTGVSSSDGETEGHSSEYSRGSRRGRTASSDEFGDHLQSDVDSTSEESSHSSPEISQTEHMPEDSETEFNVANSPYLNNSSVISGSHSMSYLQTRRQLNKIQSSAVPNVQPPDKVTCIIWERNECKKVELTALDIGWAIIETVDKIPESSDYIFIGLTFSILMGFTPFLFMAFHAKDSPSILSWEVLTVITDWGYSLTWKECLIHANAAIQRFCLSAIFFFLLSVADRTFKQRLLYAKHFCYLTSSRRAKKFELPHLRLNKVRNIRTWLSLRSYLKKRGPQRSVDVIVSAAFLITLIMLILMCLQLLREAETYLNFLVNWELLLWCMALGIYLLRFMTLGLRINKKYRNLSVLITEQINLYLQMEQKPHKKEELLVANNVLKLAESLLKELESPFKISGISANPLILNVTKVVVLSAFSAVLTELLGFKLKLYKIKLKA</sequence>
<dbReference type="Proteomes" id="UP000828390">
    <property type="component" value="Unassembled WGS sequence"/>
</dbReference>
<feature type="transmembrane region" description="Helical" evidence="7">
    <location>
        <begin position="833"/>
        <end position="856"/>
    </location>
</feature>
<organism evidence="9 10">
    <name type="scientific">Dreissena polymorpha</name>
    <name type="common">Zebra mussel</name>
    <name type="synonym">Mytilus polymorpha</name>
    <dbReference type="NCBI Taxonomy" id="45954"/>
    <lineage>
        <taxon>Eukaryota</taxon>
        <taxon>Metazoa</taxon>
        <taxon>Spiralia</taxon>
        <taxon>Lophotrochozoa</taxon>
        <taxon>Mollusca</taxon>
        <taxon>Bivalvia</taxon>
        <taxon>Autobranchia</taxon>
        <taxon>Heteroconchia</taxon>
        <taxon>Euheterodonta</taxon>
        <taxon>Imparidentia</taxon>
        <taxon>Neoheterodontei</taxon>
        <taxon>Myida</taxon>
        <taxon>Dreissenoidea</taxon>
        <taxon>Dreissenidae</taxon>
        <taxon>Dreissena</taxon>
    </lineage>
</organism>
<name>A0A9D3Z648_DREPO</name>
<feature type="transmembrane region" description="Helical" evidence="7">
    <location>
        <begin position="101"/>
        <end position="123"/>
    </location>
</feature>
<dbReference type="InterPro" id="IPR021980">
    <property type="entry name" value="PHTF1/2_N"/>
</dbReference>
<feature type="region of interest" description="Disordered" evidence="6">
    <location>
        <begin position="544"/>
        <end position="587"/>
    </location>
</feature>
<evidence type="ECO:0000256" key="1">
    <source>
        <dbReference type="ARBA" id="ARBA00004141"/>
    </source>
</evidence>
<feature type="region of interest" description="Disordered" evidence="6">
    <location>
        <begin position="252"/>
        <end position="301"/>
    </location>
</feature>
<keyword evidence="3 7" id="KW-1133">Transmembrane helix</keyword>
<gene>
    <name evidence="9" type="ORF">DPMN_071080</name>
</gene>
<reference evidence="9" key="2">
    <citation type="submission" date="2020-11" db="EMBL/GenBank/DDBJ databases">
        <authorList>
            <person name="McCartney M.A."/>
            <person name="Auch B."/>
            <person name="Kono T."/>
            <person name="Mallez S."/>
            <person name="Becker A."/>
            <person name="Gohl D.M."/>
            <person name="Silverstein K.A.T."/>
            <person name="Koren S."/>
            <person name="Bechman K.B."/>
            <person name="Herman A."/>
            <person name="Abrahante J.E."/>
            <person name="Garbe J."/>
        </authorList>
    </citation>
    <scope>NUCLEOTIDE SEQUENCE</scope>
    <source>
        <strain evidence="9">Duluth1</strain>
        <tissue evidence="9">Whole animal</tissue>
    </source>
</reference>
<feature type="transmembrane region" description="Helical" evidence="7">
    <location>
        <begin position="916"/>
        <end position="937"/>
    </location>
</feature>
<keyword evidence="10" id="KW-1185">Reference proteome</keyword>
<protein>
    <recommendedName>
        <fullName evidence="8">PHTF1/2 N-terminal domain-containing protein</fullName>
    </recommendedName>
</protein>
<dbReference type="GO" id="GO:0016020">
    <property type="term" value="C:membrane"/>
    <property type="evidence" value="ECO:0007669"/>
    <property type="project" value="UniProtKB-SubCell"/>
</dbReference>
<proteinExistence type="predicted"/>
<feature type="region of interest" description="Disordered" evidence="6">
    <location>
        <begin position="204"/>
        <end position="227"/>
    </location>
</feature>
<keyword evidence="4 7" id="KW-0472">Membrane</keyword>
<feature type="transmembrane region" description="Helical" evidence="7">
    <location>
        <begin position="952"/>
        <end position="971"/>
    </location>
</feature>
<evidence type="ECO:0000313" key="10">
    <source>
        <dbReference type="Proteomes" id="UP000828390"/>
    </source>
</evidence>
<evidence type="ECO:0000256" key="5">
    <source>
        <dbReference type="ARBA" id="ARBA00023180"/>
    </source>
</evidence>
<evidence type="ECO:0000256" key="4">
    <source>
        <dbReference type="ARBA" id="ARBA00023136"/>
    </source>
</evidence>
<dbReference type="Pfam" id="PF12129">
    <property type="entry name" value="PHTF1-2_N"/>
    <property type="match status" value="1"/>
</dbReference>
<feature type="compositionally biased region" description="Basic and acidic residues" evidence="6">
    <location>
        <begin position="570"/>
        <end position="587"/>
    </location>
</feature>
<dbReference type="PANTHER" id="PTHR12680:SF6">
    <property type="entry name" value="PROTEIN PHTF"/>
    <property type="match status" value="1"/>
</dbReference>
<evidence type="ECO:0000256" key="2">
    <source>
        <dbReference type="ARBA" id="ARBA00022692"/>
    </source>
</evidence>
<feature type="compositionally biased region" description="Polar residues" evidence="6">
    <location>
        <begin position="625"/>
        <end position="638"/>
    </location>
</feature>
<feature type="compositionally biased region" description="Basic and acidic residues" evidence="6">
    <location>
        <begin position="265"/>
        <end position="301"/>
    </location>
</feature>